<comment type="caution">
    <text evidence="9">The sequence shown here is derived from an EMBL/GenBank/DDBJ whole genome shotgun (WGS) entry which is preliminary data.</text>
</comment>
<dbReference type="GO" id="GO:0016020">
    <property type="term" value="C:membrane"/>
    <property type="evidence" value="ECO:0007669"/>
    <property type="project" value="UniProtKB-SubCell"/>
</dbReference>
<feature type="transmembrane region" description="Helical" evidence="7">
    <location>
        <begin position="287"/>
        <end position="313"/>
    </location>
</feature>
<comment type="similarity">
    <text evidence="2 7">Belongs to the ferroportin (FP) (TC 2.A.100) family. SLC40A subfamily.</text>
</comment>
<accession>A0A9W9KIZ5</accession>
<evidence type="ECO:0000313" key="9">
    <source>
        <dbReference type="EMBL" id="KAJ5107158.1"/>
    </source>
</evidence>
<dbReference type="CDD" id="cd17480">
    <property type="entry name" value="MFS_SLC40A1_like"/>
    <property type="match status" value="1"/>
</dbReference>
<comment type="function">
    <text evidence="7">May be involved in iron transport and iron homeostasis.</text>
</comment>
<keyword evidence="4 7" id="KW-0812">Transmembrane</keyword>
<keyword evidence="5 7" id="KW-1133">Transmembrane helix</keyword>
<dbReference type="PANTHER" id="PTHR11660">
    <property type="entry name" value="SOLUTE CARRIER FAMILY 40 MEMBER"/>
    <property type="match status" value="1"/>
</dbReference>
<feature type="compositionally biased region" description="Low complexity" evidence="8">
    <location>
        <begin position="1"/>
        <end position="24"/>
    </location>
</feature>
<gene>
    <name evidence="9" type="ORF">N7456_003833</name>
</gene>
<evidence type="ECO:0000256" key="7">
    <source>
        <dbReference type="RuleBase" id="RU365065"/>
    </source>
</evidence>
<sequence length="497" mass="54095">MSSQRGSSESIRISSSESDSASTSNDAPQAPSTPAPDAQSVLYRLYTSHTLSAWNSRMFEFGAVLFLASIFPGTLLYASIYALVRAFSAVALSSWLGEKVDKSDRLVVLRHSIVWQRVPVAISCLCFMGFSITNDTLISSILFVALVLLACLEKLAATANTVAVERDWAIVISDSVSVPRQELNASMRRIDLFCKLIAPVFISLIDSISTPVAVWTVLGLNAISVFVEYVAIAQVYQSVPALKRSTASGQSGTNNESESLLTESSRGAFYHLRESVEPWKEYIASRVFLPSFALSLLYLTVLSFGATMVTYLLHSGFGSLEVSCMRIGSVVAEVSGTWTAPLIMRRIGPIRSGLWFLNWQFCCVVGAAVAFVLWDSNSQLVAGTLIVGVALSRVGLWGFDLSAQFLIQENVEEHARARFSSTEMALQNIFEMISFSSTIIWSSPEQFKFPVMISAGAVALAAASFAAYVRKERGHLLHRSRCLGGDKGGYQQITSPA</sequence>
<proteinExistence type="inferred from homology"/>
<keyword evidence="3 7" id="KW-0813">Transport</keyword>
<feature type="transmembrane region" description="Helical" evidence="7">
    <location>
        <begin position="138"/>
        <end position="156"/>
    </location>
</feature>
<dbReference type="InterPro" id="IPR009716">
    <property type="entry name" value="Ferroportin-1"/>
</dbReference>
<keyword evidence="6 7" id="KW-0472">Membrane</keyword>
<feature type="transmembrane region" description="Helical" evidence="7">
    <location>
        <begin position="356"/>
        <end position="374"/>
    </location>
</feature>
<evidence type="ECO:0000256" key="6">
    <source>
        <dbReference type="ARBA" id="ARBA00023136"/>
    </source>
</evidence>
<feature type="transmembrane region" description="Helical" evidence="7">
    <location>
        <begin position="190"/>
        <end position="208"/>
    </location>
</feature>
<name>A0A9W9KIZ5_9EURO</name>
<organism evidence="9 10">
    <name type="scientific">Penicillium angulare</name>
    <dbReference type="NCBI Taxonomy" id="116970"/>
    <lineage>
        <taxon>Eukaryota</taxon>
        <taxon>Fungi</taxon>
        <taxon>Dikarya</taxon>
        <taxon>Ascomycota</taxon>
        <taxon>Pezizomycotina</taxon>
        <taxon>Eurotiomycetes</taxon>
        <taxon>Eurotiomycetidae</taxon>
        <taxon>Eurotiales</taxon>
        <taxon>Aspergillaceae</taxon>
        <taxon>Penicillium</taxon>
    </lineage>
</organism>
<dbReference type="AlphaFoldDB" id="A0A9W9KIZ5"/>
<evidence type="ECO:0000256" key="2">
    <source>
        <dbReference type="ARBA" id="ARBA00006279"/>
    </source>
</evidence>
<dbReference type="InterPro" id="IPR036259">
    <property type="entry name" value="MFS_trans_sf"/>
</dbReference>
<feature type="region of interest" description="Disordered" evidence="8">
    <location>
        <begin position="1"/>
        <end position="35"/>
    </location>
</feature>
<dbReference type="OrthoDB" id="648861at2759"/>
<evidence type="ECO:0000256" key="5">
    <source>
        <dbReference type="ARBA" id="ARBA00022989"/>
    </source>
</evidence>
<dbReference type="SUPFAM" id="SSF103473">
    <property type="entry name" value="MFS general substrate transporter"/>
    <property type="match status" value="1"/>
</dbReference>
<evidence type="ECO:0000313" key="10">
    <source>
        <dbReference type="Proteomes" id="UP001149165"/>
    </source>
</evidence>
<dbReference type="Proteomes" id="UP001149165">
    <property type="component" value="Unassembled WGS sequence"/>
</dbReference>
<comment type="subcellular location">
    <subcellularLocation>
        <location evidence="1 7">Membrane</location>
        <topology evidence="1 7">Multi-pass membrane protein</topology>
    </subcellularLocation>
</comment>
<protein>
    <recommendedName>
        <fullName evidence="7">Solute carrier family 40 member</fullName>
    </recommendedName>
</protein>
<feature type="transmembrane region" description="Helical" evidence="7">
    <location>
        <begin position="449"/>
        <end position="469"/>
    </location>
</feature>
<evidence type="ECO:0000256" key="1">
    <source>
        <dbReference type="ARBA" id="ARBA00004141"/>
    </source>
</evidence>
<keyword evidence="7" id="KW-0406">Ion transport</keyword>
<feature type="transmembrane region" description="Helical" evidence="7">
    <location>
        <begin position="61"/>
        <end position="84"/>
    </location>
</feature>
<dbReference type="EMBL" id="JAPQKH010000003">
    <property type="protein sequence ID" value="KAJ5107158.1"/>
    <property type="molecule type" value="Genomic_DNA"/>
</dbReference>
<evidence type="ECO:0000256" key="3">
    <source>
        <dbReference type="ARBA" id="ARBA00022448"/>
    </source>
</evidence>
<reference evidence="9" key="2">
    <citation type="journal article" date="2023" name="IMA Fungus">
        <title>Comparative genomic study of the Penicillium genus elucidates a diverse pangenome and 15 lateral gene transfer events.</title>
        <authorList>
            <person name="Petersen C."/>
            <person name="Sorensen T."/>
            <person name="Nielsen M.R."/>
            <person name="Sondergaard T.E."/>
            <person name="Sorensen J.L."/>
            <person name="Fitzpatrick D.A."/>
            <person name="Frisvad J.C."/>
            <person name="Nielsen K.L."/>
        </authorList>
    </citation>
    <scope>NUCLEOTIDE SEQUENCE</scope>
    <source>
        <strain evidence="9">IBT 30069</strain>
    </source>
</reference>
<evidence type="ECO:0000256" key="8">
    <source>
        <dbReference type="SAM" id="MobiDB-lite"/>
    </source>
</evidence>
<comment type="caution">
    <text evidence="7">Lacks conserved residue(s) required for the propagation of feature annotation.</text>
</comment>
<keyword evidence="10" id="KW-1185">Reference proteome</keyword>
<evidence type="ECO:0000256" key="4">
    <source>
        <dbReference type="ARBA" id="ARBA00022692"/>
    </source>
</evidence>
<dbReference type="GO" id="GO:0005381">
    <property type="term" value="F:iron ion transmembrane transporter activity"/>
    <property type="evidence" value="ECO:0007669"/>
    <property type="project" value="UniProtKB-UniRule"/>
</dbReference>
<reference evidence="9" key="1">
    <citation type="submission" date="2022-11" db="EMBL/GenBank/DDBJ databases">
        <authorList>
            <person name="Petersen C."/>
        </authorList>
    </citation>
    <scope>NUCLEOTIDE SEQUENCE</scope>
    <source>
        <strain evidence="9">IBT 30069</strain>
    </source>
</reference>
<dbReference type="Pfam" id="PF06963">
    <property type="entry name" value="FPN1"/>
    <property type="match status" value="1"/>
</dbReference>
<dbReference type="PANTHER" id="PTHR11660:SF57">
    <property type="entry name" value="SOLUTE CARRIER FAMILY 40 MEMBER"/>
    <property type="match status" value="1"/>
</dbReference>